<proteinExistence type="inferred from homology"/>
<dbReference type="AlphaFoldDB" id="A0A1M6FUY8"/>
<evidence type="ECO:0000313" key="7">
    <source>
        <dbReference type="EMBL" id="SHJ01440.1"/>
    </source>
</evidence>
<gene>
    <name evidence="7" type="ORF">SAMN02745751_01547</name>
</gene>
<dbReference type="CDD" id="cd06171">
    <property type="entry name" value="Sigma70_r4"/>
    <property type="match status" value="1"/>
</dbReference>
<dbReference type="PANTHER" id="PTHR43133">
    <property type="entry name" value="RNA POLYMERASE ECF-TYPE SIGMA FACTO"/>
    <property type="match status" value="1"/>
</dbReference>
<dbReference type="EMBL" id="FQZL01000009">
    <property type="protein sequence ID" value="SHJ01440.1"/>
    <property type="molecule type" value="Genomic_DNA"/>
</dbReference>
<evidence type="ECO:0000256" key="4">
    <source>
        <dbReference type="ARBA" id="ARBA00023163"/>
    </source>
</evidence>
<protein>
    <submittedName>
        <fullName evidence="7">RNA polymerase sigma-70 factor, ECF subfamily</fullName>
    </submittedName>
</protein>
<dbReference type="STRING" id="1121476.SAMN02745751_01547"/>
<dbReference type="InterPro" id="IPR039425">
    <property type="entry name" value="RNA_pol_sigma-70-like"/>
</dbReference>
<dbReference type="GO" id="GO:0003677">
    <property type="term" value="F:DNA binding"/>
    <property type="evidence" value="ECO:0007669"/>
    <property type="project" value="InterPro"/>
</dbReference>
<dbReference type="InterPro" id="IPR013249">
    <property type="entry name" value="RNA_pol_sigma70_r4_t2"/>
</dbReference>
<dbReference type="Pfam" id="PF08281">
    <property type="entry name" value="Sigma70_r4_2"/>
    <property type="match status" value="1"/>
</dbReference>
<evidence type="ECO:0000256" key="3">
    <source>
        <dbReference type="ARBA" id="ARBA00023082"/>
    </source>
</evidence>
<dbReference type="Proteomes" id="UP000184052">
    <property type="component" value="Unassembled WGS sequence"/>
</dbReference>
<dbReference type="Gene3D" id="1.10.10.10">
    <property type="entry name" value="Winged helix-like DNA-binding domain superfamily/Winged helix DNA-binding domain"/>
    <property type="match status" value="1"/>
</dbReference>
<reference evidence="7 8" key="1">
    <citation type="submission" date="2016-11" db="EMBL/GenBank/DDBJ databases">
        <authorList>
            <person name="Jaros S."/>
            <person name="Januszkiewicz K."/>
            <person name="Wedrychowicz H."/>
        </authorList>
    </citation>
    <scope>NUCLEOTIDE SEQUENCE [LARGE SCALE GENOMIC DNA]</scope>
    <source>
        <strain evidence="7 8">DSM 17477</strain>
    </source>
</reference>
<evidence type="ECO:0000259" key="6">
    <source>
        <dbReference type="Pfam" id="PF08281"/>
    </source>
</evidence>
<dbReference type="Pfam" id="PF04542">
    <property type="entry name" value="Sigma70_r2"/>
    <property type="match status" value="1"/>
</dbReference>
<dbReference type="InterPro" id="IPR013324">
    <property type="entry name" value="RNA_pol_sigma_r3/r4-like"/>
</dbReference>
<feature type="domain" description="RNA polymerase sigma factor 70 region 4 type 2" evidence="6">
    <location>
        <begin position="128"/>
        <end position="180"/>
    </location>
</feature>
<dbReference type="InterPro" id="IPR013325">
    <property type="entry name" value="RNA_pol_sigma_r2"/>
</dbReference>
<keyword evidence="8" id="KW-1185">Reference proteome</keyword>
<comment type="similarity">
    <text evidence="1">Belongs to the sigma-70 factor family. ECF subfamily.</text>
</comment>
<evidence type="ECO:0000256" key="2">
    <source>
        <dbReference type="ARBA" id="ARBA00023015"/>
    </source>
</evidence>
<evidence type="ECO:0000313" key="8">
    <source>
        <dbReference type="Proteomes" id="UP000184052"/>
    </source>
</evidence>
<keyword evidence="2" id="KW-0805">Transcription regulation</keyword>
<dbReference type="Gene3D" id="1.10.1740.10">
    <property type="match status" value="1"/>
</dbReference>
<evidence type="ECO:0000256" key="1">
    <source>
        <dbReference type="ARBA" id="ARBA00010641"/>
    </source>
</evidence>
<dbReference type="InterPro" id="IPR007627">
    <property type="entry name" value="RNA_pol_sigma70_r2"/>
</dbReference>
<evidence type="ECO:0000259" key="5">
    <source>
        <dbReference type="Pfam" id="PF04542"/>
    </source>
</evidence>
<name>A0A1M6FUY8_9FIRM</name>
<dbReference type="SUPFAM" id="SSF88946">
    <property type="entry name" value="Sigma2 domain of RNA polymerase sigma factors"/>
    <property type="match status" value="1"/>
</dbReference>
<dbReference type="NCBIfam" id="TIGR02937">
    <property type="entry name" value="sigma70-ECF"/>
    <property type="match status" value="1"/>
</dbReference>
<dbReference type="GO" id="GO:0016987">
    <property type="term" value="F:sigma factor activity"/>
    <property type="evidence" value="ECO:0007669"/>
    <property type="project" value="UniProtKB-KW"/>
</dbReference>
<dbReference type="InterPro" id="IPR014284">
    <property type="entry name" value="RNA_pol_sigma-70_dom"/>
</dbReference>
<dbReference type="GO" id="GO:0006352">
    <property type="term" value="P:DNA-templated transcription initiation"/>
    <property type="evidence" value="ECO:0007669"/>
    <property type="project" value="InterPro"/>
</dbReference>
<dbReference type="InterPro" id="IPR036388">
    <property type="entry name" value="WH-like_DNA-bd_sf"/>
</dbReference>
<dbReference type="PANTHER" id="PTHR43133:SF51">
    <property type="entry name" value="RNA POLYMERASE SIGMA FACTOR"/>
    <property type="match status" value="1"/>
</dbReference>
<organism evidence="7 8">
    <name type="scientific">Dethiosulfatibacter aminovorans DSM 17477</name>
    <dbReference type="NCBI Taxonomy" id="1121476"/>
    <lineage>
        <taxon>Bacteria</taxon>
        <taxon>Bacillati</taxon>
        <taxon>Bacillota</taxon>
        <taxon>Tissierellia</taxon>
        <taxon>Dethiosulfatibacter</taxon>
    </lineage>
</organism>
<dbReference type="SUPFAM" id="SSF88659">
    <property type="entry name" value="Sigma3 and sigma4 domains of RNA polymerase sigma factors"/>
    <property type="match status" value="1"/>
</dbReference>
<sequence>MNDAEILLIKMSQKGDIDSFETLIKDYKKVAYNIALKYLRNKEDAEDVSQESLIKVFKNIGKFNMNSSFKTWMYRIVVNTCLDFKRKKKENTVSVDQPLHSGYDEFYMELEDEKSSPENIVDKKLTSEMVMEAIEKLDDDFKTVIILRDINDFSYDEISRILSCNIGTVKSRISRGRQKLKEILEENVNDYN</sequence>
<accession>A0A1M6FUY8</accession>
<keyword evidence="4" id="KW-0804">Transcription</keyword>
<keyword evidence="3" id="KW-0731">Sigma factor</keyword>
<feature type="domain" description="RNA polymerase sigma-70 region 2" evidence="5">
    <location>
        <begin position="23"/>
        <end position="89"/>
    </location>
</feature>
<dbReference type="RefSeq" id="WP_073049007.1">
    <property type="nucleotide sequence ID" value="NZ_FQZL01000009.1"/>
</dbReference>